<dbReference type="GO" id="GO:0003677">
    <property type="term" value="F:DNA binding"/>
    <property type="evidence" value="ECO:0007669"/>
    <property type="project" value="UniProtKB-UniRule"/>
</dbReference>
<dbReference type="GO" id="GO:0003899">
    <property type="term" value="F:DNA-directed RNA polymerase activity"/>
    <property type="evidence" value="ECO:0007669"/>
    <property type="project" value="UniProtKB-UniRule"/>
</dbReference>
<evidence type="ECO:0000313" key="7">
    <source>
        <dbReference type="Proteomes" id="UP000516446"/>
    </source>
</evidence>
<dbReference type="Pfam" id="PF07288">
    <property type="entry name" value="RpoY"/>
    <property type="match status" value="1"/>
</dbReference>
<dbReference type="Gene3D" id="3.10.20.730">
    <property type="entry name" value="RNAP, epsilon subunit-like"/>
    <property type="match status" value="1"/>
</dbReference>
<comment type="catalytic activity">
    <reaction evidence="5">
        <text>RNA(n) + a ribonucleoside 5'-triphosphate = RNA(n+1) + diphosphate</text>
        <dbReference type="Rhea" id="RHEA:21248"/>
        <dbReference type="Rhea" id="RHEA-COMP:14527"/>
        <dbReference type="Rhea" id="RHEA-COMP:17342"/>
        <dbReference type="ChEBI" id="CHEBI:33019"/>
        <dbReference type="ChEBI" id="CHEBI:61557"/>
        <dbReference type="ChEBI" id="CHEBI:140395"/>
        <dbReference type="EC" id="2.7.7.6"/>
    </reaction>
</comment>
<keyword evidence="4 5" id="KW-0804">Transcription</keyword>
<dbReference type="RefSeq" id="WP_013989108.1">
    <property type="nucleotide sequence ID" value="NZ_CP026847.1"/>
</dbReference>
<accession>A0A7H1MK51</accession>
<comment type="subunit">
    <text evidence="5">RNAP is composed of a core of 2 alpha, a beta and a beta' subunit. The core is associated with a delta subunit, and at least one of epsilon or omega. When a sigma factor is associated with the core the holoenzyme is formed, which can initiate transcription.</text>
</comment>
<protein>
    <recommendedName>
        <fullName evidence="5">DNA-directed RNA polymerase subunit epsilon</fullName>
        <shortName evidence="5">RNAP epsilon subunit</shortName>
        <ecNumber evidence="5">2.7.7.6</ecNumber>
    </recommendedName>
    <alternativeName>
        <fullName evidence="5">RNA polymerase epsilon subunit</fullName>
    </alternativeName>
    <alternativeName>
        <fullName evidence="5">Transcriptase subunit epsilon</fullName>
    </alternativeName>
</protein>
<comment type="similarity">
    <text evidence="5">Belongs to the RNA polymerase subunit epsilon family.</text>
</comment>
<evidence type="ECO:0000256" key="3">
    <source>
        <dbReference type="ARBA" id="ARBA00022695"/>
    </source>
</evidence>
<dbReference type="GO" id="GO:0000428">
    <property type="term" value="C:DNA-directed RNA polymerase complex"/>
    <property type="evidence" value="ECO:0007669"/>
    <property type="project" value="UniProtKB-KW"/>
</dbReference>
<evidence type="ECO:0000256" key="2">
    <source>
        <dbReference type="ARBA" id="ARBA00022679"/>
    </source>
</evidence>
<reference evidence="6 7" key="1">
    <citation type="submission" date="2019-08" db="EMBL/GenBank/DDBJ databases">
        <authorList>
            <person name="Chang H.C."/>
            <person name="Mun S.Y."/>
        </authorList>
    </citation>
    <scope>NUCLEOTIDE SEQUENCE [LARGE SCALE GENOMIC DNA]</scope>
    <source>
        <strain evidence="6 7">SK</strain>
    </source>
</reference>
<dbReference type="HAMAP" id="MF_01553">
    <property type="entry name" value="RNApol_bact_RpoY"/>
    <property type="match status" value="1"/>
</dbReference>
<dbReference type="EC" id="2.7.7.6" evidence="5"/>
<proteinExistence type="inferred from homology"/>
<comment type="function">
    <text evidence="5">A non-essential component of RNA polymerase (RNAP).</text>
</comment>
<dbReference type="OMA" id="TYEKANP"/>
<dbReference type="EMBL" id="CP043431">
    <property type="protein sequence ID" value="QNT63837.1"/>
    <property type="molecule type" value="Genomic_DNA"/>
</dbReference>
<evidence type="ECO:0000313" key="6">
    <source>
        <dbReference type="EMBL" id="QNT63837.1"/>
    </source>
</evidence>
<evidence type="ECO:0000256" key="4">
    <source>
        <dbReference type="ARBA" id="ARBA00023163"/>
    </source>
</evidence>
<dbReference type="GO" id="GO:0006351">
    <property type="term" value="P:DNA-templated transcription"/>
    <property type="evidence" value="ECO:0007669"/>
    <property type="project" value="UniProtKB-UniRule"/>
</dbReference>
<gene>
    <name evidence="5" type="primary">rpoY</name>
    <name evidence="6" type="ORF">FY536_00485</name>
</gene>
<dbReference type="AlphaFoldDB" id="A0A7H1MK51"/>
<sequence>MIYKVYFQPTKTQNPKRESTKSLYIEAPDLPTARLAVETNTEYNVEQIEELSEAALTYEQQSLGERFKLTEF</sequence>
<name>A0A7H1MK51_9LACO</name>
<organism evidence="6 7">
    <name type="scientific">Weissella koreensis</name>
    <dbReference type="NCBI Taxonomy" id="165096"/>
    <lineage>
        <taxon>Bacteria</taxon>
        <taxon>Bacillati</taxon>
        <taxon>Bacillota</taxon>
        <taxon>Bacilli</taxon>
        <taxon>Lactobacillales</taxon>
        <taxon>Lactobacillaceae</taxon>
        <taxon>Weissella</taxon>
    </lineage>
</organism>
<keyword evidence="2 5" id="KW-0808">Transferase</keyword>
<keyword evidence="7" id="KW-1185">Reference proteome</keyword>
<dbReference type="Proteomes" id="UP000516446">
    <property type="component" value="Chromosome"/>
</dbReference>
<keyword evidence="1 5" id="KW-0240">DNA-directed RNA polymerase</keyword>
<evidence type="ECO:0000256" key="1">
    <source>
        <dbReference type="ARBA" id="ARBA00022478"/>
    </source>
</evidence>
<evidence type="ECO:0000256" key="5">
    <source>
        <dbReference type="HAMAP-Rule" id="MF_01553"/>
    </source>
</evidence>
<keyword evidence="3 5" id="KW-0548">Nucleotidyltransferase</keyword>
<dbReference type="InterPro" id="IPR009907">
    <property type="entry name" value="RpoY"/>
</dbReference>